<dbReference type="EC" id="2.7.7.7" evidence="2"/>
<dbReference type="Pfam" id="PF13177">
    <property type="entry name" value="DNA_pol3_delta2"/>
    <property type="match status" value="1"/>
</dbReference>
<dbReference type="PANTHER" id="PTHR11669:SF8">
    <property type="entry name" value="DNA POLYMERASE III SUBUNIT DELTA"/>
    <property type="match status" value="1"/>
</dbReference>
<evidence type="ECO:0000313" key="2">
    <source>
        <dbReference type="EMBL" id="MBK0396715.1"/>
    </source>
</evidence>
<dbReference type="InterPro" id="IPR003593">
    <property type="entry name" value="AAA+_ATPase"/>
</dbReference>
<keyword evidence="3" id="KW-1185">Reference proteome</keyword>
<accession>A0ABS1BV09</accession>
<protein>
    <submittedName>
        <fullName evidence="2">DNA polymerase III subunit delta</fullName>
        <ecNumber evidence="2">2.7.7.7</ecNumber>
    </submittedName>
</protein>
<comment type="caution">
    <text evidence="2">The sequence shown here is derived from an EMBL/GenBank/DDBJ whole genome shotgun (WGS) entry which is preliminary data.</text>
</comment>
<dbReference type="InterPro" id="IPR004622">
    <property type="entry name" value="DNA_pol_HolB"/>
</dbReference>
<dbReference type="RefSeq" id="WP_200522790.1">
    <property type="nucleotide sequence ID" value="NZ_JAEHNZ010000003.1"/>
</dbReference>
<reference evidence="2 3" key="1">
    <citation type="journal article" date="2021" name="Pathogens">
        <title>Isolation and Characterization of Kingella bonacorsii sp. nov., A Novel Kingella Species Detected in a Stable Periodontitis Subject.</title>
        <authorList>
            <person name="Antezack A."/>
            <person name="Boxberger M."/>
            <person name="Rolland C."/>
            <person name="Monnet-Corti V."/>
            <person name="La Scola B."/>
        </authorList>
    </citation>
    <scope>NUCLEOTIDE SEQUENCE [LARGE SCALE GENOMIC DNA]</scope>
    <source>
        <strain evidence="2 3">Marseille-Q4569</strain>
    </source>
</reference>
<dbReference type="NCBIfam" id="TIGR00678">
    <property type="entry name" value="holB"/>
    <property type="match status" value="1"/>
</dbReference>
<organism evidence="2 3">
    <name type="scientific">Kingella bonacorsii</name>
    <dbReference type="NCBI Taxonomy" id="2796361"/>
    <lineage>
        <taxon>Bacteria</taxon>
        <taxon>Pseudomonadati</taxon>
        <taxon>Pseudomonadota</taxon>
        <taxon>Betaproteobacteria</taxon>
        <taxon>Neisseriales</taxon>
        <taxon>Neisseriaceae</taxon>
        <taxon>Kingella</taxon>
    </lineage>
</organism>
<dbReference type="SUPFAM" id="SSF52540">
    <property type="entry name" value="P-loop containing nucleoside triphosphate hydrolases"/>
    <property type="match status" value="1"/>
</dbReference>
<gene>
    <name evidence="2" type="primary">holB</name>
    <name evidence="2" type="ORF">JDW22_09065</name>
</gene>
<dbReference type="InterPro" id="IPR027417">
    <property type="entry name" value="P-loop_NTPase"/>
</dbReference>
<evidence type="ECO:0000313" key="3">
    <source>
        <dbReference type="Proteomes" id="UP000614058"/>
    </source>
</evidence>
<dbReference type="Gene3D" id="3.40.50.300">
    <property type="entry name" value="P-loop containing nucleotide triphosphate hydrolases"/>
    <property type="match status" value="1"/>
</dbReference>
<dbReference type="CDD" id="cd00009">
    <property type="entry name" value="AAA"/>
    <property type="match status" value="1"/>
</dbReference>
<dbReference type="SMART" id="SM00382">
    <property type="entry name" value="AAA"/>
    <property type="match status" value="1"/>
</dbReference>
<dbReference type="InterPro" id="IPR050238">
    <property type="entry name" value="DNA_Rep/Repair_Clamp_Loader"/>
</dbReference>
<dbReference type="PANTHER" id="PTHR11669">
    <property type="entry name" value="REPLICATION FACTOR C / DNA POLYMERASE III GAMMA-TAU SUBUNIT"/>
    <property type="match status" value="1"/>
</dbReference>
<feature type="domain" description="AAA+ ATPase" evidence="1">
    <location>
        <begin position="20"/>
        <end position="173"/>
    </location>
</feature>
<dbReference type="EMBL" id="JAEHNZ010000003">
    <property type="protein sequence ID" value="MBK0396715.1"/>
    <property type="molecule type" value="Genomic_DNA"/>
</dbReference>
<sequence length="326" mass="36741">MIYPWHETAWQQLTQHWQNQPNAWLFTGKAGTGKTAFARHFAQALLCETPREQHQACGQCPSCHLFLQGTHPDFYALQPEQPENDTGSRKLLQIKIDAVRAILEPLTQSSIRGGRRVVLINPAESMNIQAANALLKMLEEPPEAVIFLLVTHNRDQLLPTIKSRCRQMLLPAPGQEVALDYLRGQQIEQPENLLAFHSGAPLFAHAPEQDALRQKLLALLAAPRLLAILDYAAEYDKHKFPLAFLLDWLQKWLIDLALAQQNIAPLYYPQHKTPIAQIAAKTNPATLFALSGSVKRLHPYGYHSLNVKMQAEFLLCDYLAATLKKS</sequence>
<evidence type="ECO:0000259" key="1">
    <source>
        <dbReference type="SMART" id="SM00382"/>
    </source>
</evidence>
<name>A0ABS1BV09_9NEIS</name>
<dbReference type="Proteomes" id="UP000614058">
    <property type="component" value="Unassembled WGS sequence"/>
</dbReference>
<dbReference type="GO" id="GO:0003887">
    <property type="term" value="F:DNA-directed DNA polymerase activity"/>
    <property type="evidence" value="ECO:0007669"/>
    <property type="project" value="UniProtKB-EC"/>
</dbReference>
<keyword evidence="2" id="KW-0548">Nucleotidyltransferase</keyword>
<proteinExistence type="predicted"/>
<keyword evidence="2" id="KW-0808">Transferase</keyword>